<proteinExistence type="predicted"/>
<dbReference type="Proteomes" id="UP000018733">
    <property type="component" value="Unassembled WGS sequence"/>
</dbReference>
<dbReference type="HOGENOM" id="CLU_2893780_0_0_4"/>
<protein>
    <submittedName>
        <fullName evidence="2">Uncharacterized protein</fullName>
    </submittedName>
</protein>
<gene>
    <name evidence="2" type="ORF">W822_00710</name>
</gene>
<reference evidence="2 3" key="1">
    <citation type="journal article" date="2014" name="Genome Announc.">
        <title>Draft Genome Sequence of Advenella kashmirensis Strain W13003, a Polycyclic Aromatic Hydrocarbon-Degrading Bacterium.</title>
        <authorList>
            <person name="Wang X."/>
            <person name="Jin D."/>
            <person name="Zhou L."/>
            <person name="Wu L."/>
            <person name="An W."/>
            <person name="Zhao L."/>
        </authorList>
    </citation>
    <scope>NUCLEOTIDE SEQUENCE [LARGE SCALE GENOMIC DNA]</scope>
    <source>
        <strain evidence="2 3">W13003</strain>
    </source>
</reference>
<evidence type="ECO:0000256" key="1">
    <source>
        <dbReference type="SAM" id="MobiDB-lite"/>
    </source>
</evidence>
<comment type="caution">
    <text evidence="2">The sequence shown here is derived from an EMBL/GenBank/DDBJ whole genome shotgun (WGS) entry which is preliminary data.</text>
</comment>
<dbReference type="EMBL" id="AYXT01000001">
    <property type="protein sequence ID" value="ETF04625.1"/>
    <property type="molecule type" value="Genomic_DNA"/>
</dbReference>
<evidence type="ECO:0000313" key="3">
    <source>
        <dbReference type="Proteomes" id="UP000018733"/>
    </source>
</evidence>
<dbReference type="AlphaFoldDB" id="V8QZ87"/>
<organism evidence="2 3">
    <name type="scientific">Advenella kashmirensis W13003</name>
    <dbReference type="NCBI Taxonomy" id="1424334"/>
    <lineage>
        <taxon>Bacteria</taxon>
        <taxon>Pseudomonadati</taxon>
        <taxon>Pseudomonadota</taxon>
        <taxon>Betaproteobacteria</taxon>
        <taxon>Burkholderiales</taxon>
        <taxon>Alcaligenaceae</taxon>
    </lineage>
</organism>
<feature type="region of interest" description="Disordered" evidence="1">
    <location>
        <begin position="36"/>
        <end position="62"/>
    </location>
</feature>
<feature type="compositionally biased region" description="Basic and acidic residues" evidence="1">
    <location>
        <begin position="36"/>
        <end position="56"/>
    </location>
</feature>
<dbReference type="PATRIC" id="fig|1424334.3.peg.151"/>
<keyword evidence="3" id="KW-1185">Reference proteome</keyword>
<evidence type="ECO:0000313" key="2">
    <source>
        <dbReference type="EMBL" id="ETF04625.1"/>
    </source>
</evidence>
<sequence>MRFVADLFSILLISLKNLLIRKIGRVLIFNLISAEKDQSKRARAPDKLIAPEDGDHSVSQSN</sequence>
<name>V8QZ87_9BURK</name>
<accession>V8QZ87</accession>